<feature type="compositionally biased region" description="Gly residues" evidence="1">
    <location>
        <begin position="409"/>
        <end position="424"/>
    </location>
</feature>
<feature type="compositionally biased region" description="Polar residues" evidence="1">
    <location>
        <begin position="284"/>
        <end position="310"/>
    </location>
</feature>
<feature type="compositionally biased region" description="Polar residues" evidence="1">
    <location>
        <begin position="478"/>
        <end position="487"/>
    </location>
</feature>
<feature type="compositionally biased region" description="Polar residues" evidence="1">
    <location>
        <begin position="683"/>
        <end position="697"/>
    </location>
</feature>
<name>A0A388K5G3_CHABU</name>
<organism evidence="2 3">
    <name type="scientific">Chara braunii</name>
    <name type="common">Braun's stonewort</name>
    <dbReference type="NCBI Taxonomy" id="69332"/>
    <lineage>
        <taxon>Eukaryota</taxon>
        <taxon>Viridiplantae</taxon>
        <taxon>Streptophyta</taxon>
        <taxon>Charophyceae</taxon>
        <taxon>Charales</taxon>
        <taxon>Characeae</taxon>
        <taxon>Chara</taxon>
    </lineage>
</organism>
<comment type="caution">
    <text evidence="2">The sequence shown here is derived from an EMBL/GenBank/DDBJ whole genome shotgun (WGS) entry which is preliminary data.</text>
</comment>
<evidence type="ECO:0000313" key="2">
    <source>
        <dbReference type="EMBL" id="GBG65302.1"/>
    </source>
</evidence>
<dbReference type="AlphaFoldDB" id="A0A388K5G3"/>
<proteinExistence type="predicted"/>
<feature type="region of interest" description="Disordered" evidence="1">
    <location>
        <begin position="1"/>
        <end position="24"/>
    </location>
</feature>
<evidence type="ECO:0000313" key="3">
    <source>
        <dbReference type="Proteomes" id="UP000265515"/>
    </source>
</evidence>
<evidence type="ECO:0000256" key="1">
    <source>
        <dbReference type="SAM" id="MobiDB-lite"/>
    </source>
</evidence>
<dbReference type="Gramene" id="GBG65302">
    <property type="protein sequence ID" value="GBG65302"/>
    <property type="gene ID" value="CBR_g50343"/>
</dbReference>
<accession>A0A388K5G3</accession>
<dbReference type="EMBL" id="BFEA01000060">
    <property type="protein sequence ID" value="GBG65302.1"/>
    <property type="molecule type" value="Genomic_DNA"/>
</dbReference>
<protein>
    <submittedName>
        <fullName evidence="2">Uncharacterized protein</fullName>
    </submittedName>
</protein>
<dbReference type="Proteomes" id="UP000265515">
    <property type="component" value="Unassembled WGS sequence"/>
</dbReference>
<gene>
    <name evidence="2" type="ORF">CBR_g50343</name>
</gene>
<feature type="region of interest" description="Disordered" evidence="1">
    <location>
        <begin position="250"/>
        <end position="310"/>
    </location>
</feature>
<feature type="region of interest" description="Disordered" evidence="1">
    <location>
        <begin position="683"/>
        <end position="708"/>
    </location>
</feature>
<reference evidence="2 3" key="1">
    <citation type="journal article" date="2018" name="Cell">
        <title>The Chara Genome: Secondary Complexity and Implications for Plant Terrestrialization.</title>
        <authorList>
            <person name="Nishiyama T."/>
            <person name="Sakayama H."/>
            <person name="Vries J.D."/>
            <person name="Buschmann H."/>
            <person name="Saint-Marcoux D."/>
            <person name="Ullrich K.K."/>
            <person name="Haas F.B."/>
            <person name="Vanderstraeten L."/>
            <person name="Becker D."/>
            <person name="Lang D."/>
            <person name="Vosolsobe S."/>
            <person name="Rombauts S."/>
            <person name="Wilhelmsson P.K.I."/>
            <person name="Janitza P."/>
            <person name="Kern R."/>
            <person name="Heyl A."/>
            <person name="Rumpler F."/>
            <person name="Villalobos L.I.A.C."/>
            <person name="Clay J.M."/>
            <person name="Skokan R."/>
            <person name="Toyoda A."/>
            <person name="Suzuki Y."/>
            <person name="Kagoshima H."/>
            <person name="Schijlen E."/>
            <person name="Tajeshwar N."/>
            <person name="Catarino B."/>
            <person name="Hetherington A.J."/>
            <person name="Saltykova A."/>
            <person name="Bonnot C."/>
            <person name="Breuninger H."/>
            <person name="Symeonidi A."/>
            <person name="Radhakrishnan G.V."/>
            <person name="Van Nieuwerburgh F."/>
            <person name="Deforce D."/>
            <person name="Chang C."/>
            <person name="Karol K.G."/>
            <person name="Hedrich R."/>
            <person name="Ulvskov P."/>
            <person name="Glockner G."/>
            <person name="Delwiche C.F."/>
            <person name="Petrasek J."/>
            <person name="Van de Peer Y."/>
            <person name="Friml J."/>
            <person name="Beilby M."/>
            <person name="Dolan L."/>
            <person name="Kohara Y."/>
            <person name="Sugano S."/>
            <person name="Fujiyama A."/>
            <person name="Delaux P.-M."/>
            <person name="Quint M."/>
            <person name="TheiBen G."/>
            <person name="Hagemann M."/>
            <person name="Harholt J."/>
            <person name="Dunand C."/>
            <person name="Zachgo S."/>
            <person name="Langdale J."/>
            <person name="Maumus F."/>
            <person name="Straeten D.V.D."/>
            <person name="Gould S.B."/>
            <person name="Rensing S.A."/>
        </authorList>
    </citation>
    <scope>NUCLEOTIDE SEQUENCE [LARGE SCALE GENOMIC DNA]</scope>
    <source>
        <strain evidence="2 3">S276</strain>
    </source>
</reference>
<sequence length="708" mass="78152">MEVGGGPKEPRSPPPDPEFGREDEDRLEELMRLCYEEGIMPSNIDPGEMSVEGREAQFKLKKVKDDIVRAYEDDKIQEGSFEADSFRRGRVKVESPNVLFYVAKSRAIATWMVLKARDEITIGSETYKLEFKPWLSKGQLRDQRRAEDEQTFWVIAVQVPLDSFFYLEAQIGKAIGTVIRTHPTEPDRLKPSLVNIKYDLDPASRQNIKDKIWVLTPEGDELEVKLASSDTPKCRRCRAFFHMEAECRRAGRQQQQQSNQQHLGGFQPAASSQGYQGPMDHQGFSPSQAPLPANSSQGRPSAQHAPSSYVNPMFSPAIHAQVSSMNQAGGQYPFQVSSQYGMPSWAGNTFLPWQMHQGVQQGRATIPSLQLQQTYGMPLGANSVMGAQMTTNAGAKFAPASVGLNTGVGNSGAQGGTGKHGLGSGSRPVLGTGPPNFQRERETSPLLQRPRTSTPGKQRRLNLEGRFVASDLQDGDENSCTSLPQSEKSSDRIKDVGTPGSTSSKRRAPSLARGQMHLVDNKVLPLFCTFARNACWVISWLTADGSPMLVRFAGPGQPMPSALVSLVRSAINDRFVFRIIPELNMPRLIVDNPEGGGKRIKLFVPIMDVRLVVGQLEKFETEGLRLLPLTWFGEARKNELRRIKMPPLPNAECLAAVDGKLLKDKKLLSPFVKSMLTTNWLVPHGQATSQRPPSIQPSLRGPGMNGQN</sequence>
<keyword evidence="3" id="KW-1185">Reference proteome</keyword>
<feature type="region of interest" description="Disordered" evidence="1">
    <location>
        <begin position="408"/>
        <end position="510"/>
    </location>
</feature>